<dbReference type="PANTHER" id="PTHR46982:SF1">
    <property type="entry name" value="CITRATE_OXOGLUTARATE CARRIER PROTEIN"/>
    <property type="match status" value="1"/>
</dbReference>
<dbReference type="InterPro" id="IPR018108">
    <property type="entry name" value="MCP_transmembrane"/>
</dbReference>
<dbReference type="PANTHER" id="PTHR46982">
    <property type="entry name" value="CITRATE/OXOGLUTARATE CARRIER PROTEIN"/>
    <property type="match status" value="1"/>
</dbReference>
<sequence length="279" mass="30942">MTIERKRPPFEKIAVGPMLVLGEMLCFGHYMESLKIAKQATGLPYKQIASNFWKLDGPMSFYRGFFPYGFIQMGKGLPVLFTQSEVKYQLDKNNVNLSNTQKGIVSGISAGVAQAIIITPLQRLKTVALTDVQNKGSNTTGLFSKIIKEEGAKSLFKGLPPMIIKRSLDWGIRFGTISYLEKQIKLSKGEDYKLSNVEKIGIGFTGGIMSCFTIPVDTWLANCQKHSDNKKNMSAIEVGKNMFAKNGFNAFTRGMTMRILHSGYHTAWIAGLGSIIFSN</sequence>
<protein>
    <submittedName>
        <fullName evidence="4">Mitochondrial carrier protein</fullName>
    </submittedName>
</protein>
<dbReference type="Gene3D" id="1.50.40.10">
    <property type="entry name" value="Mitochondrial carrier domain"/>
    <property type="match status" value="1"/>
</dbReference>
<dbReference type="GO" id="GO:0015742">
    <property type="term" value="P:alpha-ketoglutarate transport"/>
    <property type="evidence" value="ECO:0007669"/>
    <property type="project" value="TreeGrafter"/>
</dbReference>
<accession>A0A5E8CLG4</accession>
<evidence type="ECO:0000256" key="1">
    <source>
        <dbReference type="ARBA" id="ARBA00004141"/>
    </source>
</evidence>
<dbReference type="AlphaFoldDB" id="A0A5E8CLG4"/>
<name>A0A5E8CLG4_9ZZZZ</name>
<proteinExistence type="predicted"/>
<keyword evidence="3" id="KW-0472">Membrane</keyword>
<reference evidence="4" key="1">
    <citation type="submission" date="2019-09" db="EMBL/GenBank/DDBJ databases">
        <authorList>
            <person name="Needham M D."/>
        </authorList>
    </citation>
    <scope>NUCLEOTIDE SEQUENCE</scope>
</reference>
<dbReference type="InterPro" id="IPR023395">
    <property type="entry name" value="MCP_dom_sf"/>
</dbReference>
<dbReference type="GO" id="GO:0005739">
    <property type="term" value="C:mitochondrion"/>
    <property type="evidence" value="ECO:0007669"/>
    <property type="project" value="TreeGrafter"/>
</dbReference>
<gene>
    <name evidence="4" type="ORF">CPAV1605_1550</name>
</gene>
<dbReference type="GO" id="GO:0016020">
    <property type="term" value="C:membrane"/>
    <property type="evidence" value="ECO:0007669"/>
    <property type="project" value="UniProtKB-SubCell"/>
</dbReference>
<dbReference type="InterPro" id="IPR053017">
    <property type="entry name" value="Mito_Cit/Oxoglu_Carrier"/>
</dbReference>
<dbReference type="PROSITE" id="PS50920">
    <property type="entry name" value="SOLCAR"/>
    <property type="match status" value="1"/>
</dbReference>
<dbReference type="GO" id="GO:0005371">
    <property type="term" value="F:tricarboxylate secondary active transmembrane transporter activity"/>
    <property type="evidence" value="ECO:0007669"/>
    <property type="project" value="TreeGrafter"/>
</dbReference>
<evidence type="ECO:0000256" key="2">
    <source>
        <dbReference type="ARBA" id="ARBA00022692"/>
    </source>
</evidence>
<dbReference type="GO" id="GO:0006843">
    <property type="term" value="P:mitochondrial citrate transmembrane transport"/>
    <property type="evidence" value="ECO:0007669"/>
    <property type="project" value="TreeGrafter"/>
</dbReference>
<evidence type="ECO:0000313" key="4">
    <source>
        <dbReference type="EMBL" id="VVU95794.1"/>
    </source>
</evidence>
<evidence type="ECO:0000256" key="3">
    <source>
        <dbReference type="ARBA" id="ARBA00023136"/>
    </source>
</evidence>
<comment type="subcellular location">
    <subcellularLocation>
        <location evidence="1">Membrane</location>
        <topology evidence="1">Multi-pass membrane protein</topology>
    </subcellularLocation>
</comment>
<keyword evidence="2" id="KW-0812">Transmembrane</keyword>
<organism evidence="4">
    <name type="scientific">seawater metagenome</name>
    <dbReference type="NCBI Taxonomy" id="1561972"/>
    <lineage>
        <taxon>unclassified sequences</taxon>
        <taxon>metagenomes</taxon>
        <taxon>ecological metagenomes</taxon>
    </lineage>
</organism>
<dbReference type="Pfam" id="PF00153">
    <property type="entry name" value="Mito_carr"/>
    <property type="match status" value="2"/>
</dbReference>
<dbReference type="SUPFAM" id="SSF103506">
    <property type="entry name" value="Mitochondrial carrier"/>
    <property type="match status" value="1"/>
</dbReference>
<dbReference type="EMBL" id="CABVLZ010000012">
    <property type="protein sequence ID" value="VVU95794.1"/>
    <property type="molecule type" value="Genomic_DNA"/>
</dbReference>